<protein>
    <submittedName>
        <fullName evidence="3">Uncharacterized protein</fullName>
    </submittedName>
</protein>
<feature type="compositionally biased region" description="Polar residues" evidence="1">
    <location>
        <begin position="1"/>
        <end position="20"/>
    </location>
</feature>
<evidence type="ECO:0000256" key="2">
    <source>
        <dbReference type="SAM" id="Phobius"/>
    </source>
</evidence>
<comment type="caution">
    <text evidence="3">The sequence shown here is derived from an EMBL/GenBank/DDBJ whole genome shotgun (WGS) entry which is preliminary data.</text>
</comment>
<keyword evidence="2" id="KW-0472">Membrane</keyword>
<sequence length="229" mass="24077">MSSPGNPQQPESGQSWQPSGAWQPPQSGGYPSQPGQYPNPQAHQQYPGQGPGGWAPYGGGNAMPAPPSRPGSVTGAFVCHLLTIVAVVVSAVVVMTSSVWDRAVEEAARQSQTTIDVDTAVTFARVLVIAFAVVIAGLLLLFAIKMLTGRNWARIVLTVLSALTVLSGLSGQTRASVTVNGEVFEATSTGSNWIGAVIAAVAIVLMYVPASNQYFHQSKQYRAMQLLRG</sequence>
<feature type="transmembrane region" description="Helical" evidence="2">
    <location>
        <begin position="77"/>
        <end position="100"/>
    </location>
</feature>
<feature type="transmembrane region" description="Helical" evidence="2">
    <location>
        <begin position="151"/>
        <end position="170"/>
    </location>
</feature>
<name>A0A939C0Q4_9ACTN</name>
<evidence type="ECO:0000313" key="3">
    <source>
        <dbReference type="EMBL" id="MBM9466284.1"/>
    </source>
</evidence>
<gene>
    <name evidence="3" type="ORF">JL106_03190</name>
</gene>
<dbReference type="RefSeq" id="WP_205259241.1">
    <property type="nucleotide sequence ID" value="NZ_JAERWK010000005.1"/>
</dbReference>
<feature type="compositionally biased region" description="Low complexity" evidence="1">
    <location>
        <begin position="23"/>
        <end position="48"/>
    </location>
</feature>
<feature type="region of interest" description="Disordered" evidence="1">
    <location>
        <begin position="1"/>
        <end position="69"/>
    </location>
</feature>
<feature type="transmembrane region" description="Helical" evidence="2">
    <location>
        <begin position="120"/>
        <end position="144"/>
    </location>
</feature>
<keyword evidence="2" id="KW-0812">Transmembrane</keyword>
<dbReference type="AlphaFoldDB" id="A0A939C0Q4"/>
<feature type="transmembrane region" description="Helical" evidence="2">
    <location>
        <begin position="190"/>
        <end position="210"/>
    </location>
</feature>
<accession>A0A939C0Q4</accession>
<evidence type="ECO:0000256" key="1">
    <source>
        <dbReference type="SAM" id="MobiDB-lite"/>
    </source>
</evidence>
<dbReference type="EMBL" id="JAERWK010000005">
    <property type="protein sequence ID" value="MBM9466284.1"/>
    <property type="molecule type" value="Genomic_DNA"/>
</dbReference>
<keyword evidence="2" id="KW-1133">Transmembrane helix</keyword>
<feature type="compositionally biased region" description="Gly residues" evidence="1">
    <location>
        <begin position="49"/>
        <end position="61"/>
    </location>
</feature>
<dbReference type="Proteomes" id="UP000663792">
    <property type="component" value="Unassembled WGS sequence"/>
</dbReference>
<proteinExistence type="predicted"/>
<reference evidence="3" key="1">
    <citation type="submission" date="2021-01" db="EMBL/GenBank/DDBJ databases">
        <title>YIM 132084 draft genome.</title>
        <authorList>
            <person name="An D."/>
        </authorList>
    </citation>
    <scope>NUCLEOTIDE SEQUENCE</scope>
    <source>
        <strain evidence="3">YIM 132084</strain>
    </source>
</reference>
<organism evidence="3 4">
    <name type="scientific">Nakamurella leprariae</name>
    <dbReference type="NCBI Taxonomy" id="2803911"/>
    <lineage>
        <taxon>Bacteria</taxon>
        <taxon>Bacillati</taxon>
        <taxon>Actinomycetota</taxon>
        <taxon>Actinomycetes</taxon>
        <taxon>Nakamurellales</taxon>
        <taxon>Nakamurellaceae</taxon>
        <taxon>Nakamurella</taxon>
    </lineage>
</organism>
<evidence type="ECO:0000313" key="4">
    <source>
        <dbReference type="Proteomes" id="UP000663792"/>
    </source>
</evidence>
<keyword evidence="4" id="KW-1185">Reference proteome</keyword>